<reference evidence="1" key="1">
    <citation type="submission" date="2014-05" db="EMBL/GenBank/DDBJ databases">
        <authorList>
            <person name="Chronopoulou M."/>
        </authorList>
    </citation>
    <scope>NUCLEOTIDE SEQUENCE</scope>
    <source>
        <tissue evidence="1">Whole organism</tissue>
    </source>
</reference>
<dbReference type="EMBL" id="HACA01000520">
    <property type="protein sequence ID" value="CDW17881.1"/>
    <property type="molecule type" value="Transcribed_RNA"/>
</dbReference>
<accession>A0A0K2SX83</accession>
<sequence length="76" mass="9288">TCFHLCIFSSSSDFLVSIYRPIFFGFNEWMDFLQYPHFLGQFLIFTHLYYANFEMYVQFSYEQSCTTHNYMSIEEL</sequence>
<dbReference type="AlphaFoldDB" id="A0A0K2SX83"/>
<organism evidence="1">
    <name type="scientific">Lepeophtheirus salmonis</name>
    <name type="common">Salmon louse</name>
    <name type="synonym">Caligus salmonis</name>
    <dbReference type="NCBI Taxonomy" id="72036"/>
    <lineage>
        <taxon>Eukaryota</taxon>
        <taxon>Metazoa</taxon>
        <taxon>Ecdysozoa</taxon>
        <taxon>Arthropoda</taxon>
        <taxon>Crustacea</taxon>
        <taxon>Multicrustacea</taxon>
        <taxon>Hexanauplia</taxon>
        <taxon>Copepoda</taxon>
        <taxon>Siphonostomatoida</taxon>
        <taxon>Caligidae</taxon>
        <taxon>Lepeophtheirus</taxon>
    </lineage>
</organism>
<evidence type="ECO:0000313" key="1">
    <source>
        <dbReference type="EMBL" id="CDW17881.1"/>
    </source>
</evidence>
<protein>
    <submittedName>
        <fullName evidence="1">Uncharacterized protein</fullName>
    </submittedName>
</protein>
<proteinExistence type="predicted"/>
<name>A0A0K2SX83_LEPSM</name>
<feature type="non-terminal residue" evidence="1">
    <location>
        <position position="1"/>
    </location>
</feature>